<gene>
    <name evidence="1" type="primary">Acey_s0235.g3194</name>
    <name evidence="1" type="ORF">Y032_0235g3194</name>
</gene>
<comment type="caution">
    <text evidence="1">The sequence shown here is derived from an EMBL/GenBank/DDBJ whole genome shotgun (WGS) entry which is preliminary data.</text>
</comment>
<organism evidence="1 2">
    <name type="scientific">Ancylostoma ceylanicum</name>
    <dbReference type="NCBI Taxonomy" id="53326"/>
    <lineage>
        <taxon>Eukaryota</taxon>
        <taxon>Metazoa</taxon>
        <taxon>Ecdysozoa</taxon>
        <taxon>Nematoda</taxon>
        <taxon>Chromadorea</taxon>
        <taxon>Rhabditida</taxon>
        <taxon>Rhabditina</taxon>
        <taxon>Rhabditomorpha</taxon>
        <taxon>Strongyloidea</taxon>
        <taxon>Ancylostomatidae</taxon>
        <taxon>Ancylostomatinae</taxon>
        <taxon>Ancylostoma</taxon>
    </lineage>
</organism>
<proteinExistence type="predicted"/>
<keyword evidence="2" id="KW-1185">Reference proteome</keyword>
<dbReference type="EMBL" id="JARK01001571">
    <property type="protein sequence ID" value="EYB89173.1"/>
    <property type="molecule type" value="Genomic_DNA"/>
</dbReference>
<protein>
    <submittedName>
        <fullName evidence="1">Uncharacterized protein</fullName>
    </submittedName>
</protein>
<dbReference type="Proteomes" id="UP000024635">
    <property type="component" value="Unassembled WGS sequence"/>
</dbReference>
<evidence type="ECO:0000313" key="2">
    <source>
        <dbReference type="Proteomes" id="UP000024635"/>
    </source>
</evidence>
<evidence type="ECO:0000313" key="1">
    <source>
        <dbReference type="EMBL" id="EYB89173.1"/>
    </source>
</evidence>
<accession>A0A016SEP9</accession>
<sequence>MDPVLIRPCIPPCFAITTQLQYILVERTDELRVRFPSVAFAESRRDPLDPLAWSMLSPHPSFKFCRDGEVAQSVCF</sequence>
<name>A0A016SEP9_9BILA</name>
<reference evidence="2" key="1">
    <citation type="journal article" date="2015" name="Nat. Genet.">
        <title>The genome and transcriptome of the zoonotic hookworm Ancylostoma ceylanicum identify infection-specific gene families.</title>
        <authorList>
            <person name="Schwarz E.M."/>
            <person name="Hu Y."/>
            <person name="Antoshechkin I."/>
            <person name="Miller M.M."/>
            <person name="Sternberg P.W."/>
            <person name="Aroian R.V."/>
        </authorList>
    </citation>
    <scope>NUCLEOTIDE SEQUENCE</scope>
    <source>
        <strain evidence="2">HY135</strain>
    </source>
</reference>
<dbReference type="AlphaFoldDB" id="A0A016SEP9"/>
<dbReference type="OrthoDB" id="5865092at2759"/>